<sequence length="222" mass="23483">MKQLVLLPLALAFTANAAMAANSADLRVTGTITPASCSIAMSGNTFDLGTLDAGKLTEPNRNPLPRTAPGTLTIQCDAPTQVAFKTHDNRRASIPTTLASTVFYYGLGFDAKNAPIGCYALVVLTPSIRVDGQEGNIKWSTTEGANWGINSINGLDNLSPYSEINEIYSLDAASNPNHLPPTPATSMSMDIAVDAYIEAVDTLDTTQEIAIDGSTTIELIYL</sequence>
<feature type="signal peptide" evidence="1">
    <location>
        <begin position="1"/>
        <end position="20"/>
    </location>
</feature>
<proteinExistence type="predicted"/>
<comment type="caution">
    <text evidence="2">The sequence shown here is derived from an EMBL/GenBank/DDBJ whole genome shotgun (WGS) entry which is preliminary data.</text>
</comment>
<protein>
    <submittedName>
        <fullName evidence="2">DUF1120 domain-containing protein</fullName>
    </submittedName>
</protein>
<evidence type="ECO:0000256" key="1">
    <source>
        <dbReference type="SAM" id="SignalP"/>
    </source>
</evidence>
<dbReference type="Pfam" id="PF06551">
    <property type="entry name" value="DUF1120"/>
    <property type="match status" value="1"/>
</dbReference>
<name>A0ABT4YC79_METRE</name>
<gene>
    <name evidence="2" type="ORF">NNO07_25840</name>
</gene>
<keyword evidence="1" id="KW-0732">Signal</keyword>
<dbReference type="EMBL" id="JANEWF010000050">
    <property type="protein sequence ID" value="MDA8486503.1"/>
    <property type="molecule type" value="Genomic_DNA"/>
</dbReference>
<accession>A0ABT4YC79</accession>
<feature type="chain" id="PRO_5046154540" evidence="1">
    <location>
        <begin position="21"/>
        <end position="222"/>
    </location>
</feature>
<dbReference type="Proteomes" id="UP001211689">
    <property type="component" value="Unassembled WGS sequence"/>
</dbReference>
<organism evidence="2 3">
    <name type="scientific">Metapseudomonas resinovorans</name>
    <name type="common">Pseudomonas resinovorans</name>
    <dbReference type="NCBI Taxonomy" id="53412"/>
    <lineage>
        <taxon>Bacteria</taxon>
        <taxon>Pseudomonadati</taxon>
        <taxon>Pseudomonadota</taxon>
        <taxon>Gammaproteobacteria</taxon>
        <taxon>Pseudomonadales</taxon>
        <taxon>Pseudomonadaceae</taxon>
        <taxon>Metapseudomonas</taxon>
    </lineage>
</organism>
<reference evidence="2 3" key="1">
    <citation type="submission" date="2022-07" db="EMBL/GenBank/DDBJ databases">
        <title>Genome Analysis of Selected Gammaproteobacteria from Nigerian Food snails.</title>
        <authorList>
            <person name="Okafor A.C."/>
        </authorList>
    </citation>
    <scope>NUCLEOTIDE SEQUENCE [LARGE SCALE GENOMIC DNA]</scope>
    <source>
        <strain evidence="2 3">Awg 2</strain>
    </source>
</reference>
<evidence type="ECO:0000313" key="2">
    <source>
        <dbReference type="EMBL" id="MDA8486503.1"/>
    </source>
</evidence>
<evidence type="ECO:0000313" key="3">
    <source>
        <dbReference type="Proteomes" id="UP001211689"/>
    </source>
</evidence>
<dbReference type="RefSeq" id="WP_271472399.1">
    <property type="nucleotide sequence ID" value="NZ_JANEWF010000050.1"/>
</dbReference>
<keyword evidence="3" id="KW-1185">Reference proteome</keyword>
<dbReference type="InterPro" id="IPR010546">
    <property type="entry name" value="DUF1120"/>
</dbReference>